<reference evidence="3" key="1">
    <citation type="journal article" date="2019" name="Int. J. Syst. Evol. Microbiol.">
        <title>The Global Catalogue of Microorganisms (GCM) 10K type strain sequencing project: providing services to taxonomists for standard genome sequencing and annotation.</title>
        <authorList>
            <consortium name="The Broad Institute Genomics Platform"/>
            <consortium name="The Broad Institute Genome Sequencing Center for Infectious Disease"/>
            <person name="Wu L."/>
            <person name="Ma J."/>
        </authorList>
    </citation>
    <scope>NUCLEOTIDE SEQUENCE [LARGE SCALE GENOMIC DNA]</scope>
    <source>
        <strain evidence="3">JCM 17986</strain>
    </source>
</reference>
<comment type="caution">
    <text evidence="2">The sequence shown here is derived from an EMBL/GenBank/DDBJ whole genome shotgun (WGS) entry which is preliminary data.</text>
</comment>
<dbReference type="RefSeq" id="WP_345679945.1">
    <property type="nucleotide sequence ID" value="NZ_BAABHS010000038.1"/>
</dbReference>
<sequence>MPESEIRTYGNWRKPSSPGIGRLGLGGTMVLLGGMAVVSLTFMASRALGVLLGIIMLLILAPLQVRDQHGRNGLQWLGSRMAWFRGLTLGQHLYRAGPIGLLPNGGCSPPGLLAGVTLHEAVDGYGAPFALVVHPATGHYSVVLSCTADGASLVDQAQVDVWVAYWGQWLASLAYEPRLVAAAATIEAAPDTGERLRREVIGNINSLAPEIARDVLADVMREYPVGSAEITTWVTLTYAAEGKHNEQRTPGQIGDEIGLRLPGIIDGLIMTGAGPAEPATVGELVEMVRTAYDPSVSADVGFSRETSVDWENAGPIGAVEAWDHYRHDGAHSVTWTMTEAPRGEVFSGVLTRLVAPHPDIVRKRVTLVYRPHSPGDSARLVERDRKDALYKAQQSRLGQARDSVELSAASQSAREEAVGAGLVRFALLLTATVLDGDDMPKAGAAVDNLAATARIRLRRAYGAQAMAFAAALPLGLVLGDHLRVPRKVRRRR</sequence>
<keyword evidence="1" id="KW-0472">Membrane</keyword>
<keyword evidence="3" id="KW-1185">Reference proteome</keyword>
<accession>A0ABP9I760</accession>
<keyword evidence="1" id="KW-1133">Transmembrane helix</keyword>
<name>A0ABP9I760_9ACTN</name>
<dbReference type="NCBIfam" id="NF042935">
    <property type="entry name" value="SCO6880_fam"/>
    <property type="match status" value="1"/>
</dbReference>
<feature type="transmembrane region" description="Helical" evidence="1">
    <location>
        <begin position="20"/>
        <end position="40"/>
    </location>
</feature>
<gene>
    <name evidence="2" type="ORF">GCM10023205_71110</name>
</gene>
<evidence type="ECO:0000256" key="1">
    <source>
        <dbReference type="SAM" id="Phobius"/>
    </source>
</evidence>
<dbReference type="Proteomes" id="UP001500466">
    <property type="component" value="Unassembled WGS sequence"/>
</dbReference>
<dbReference type="InterPro" id="IPR049978">
    <property type="entry name" value="SCO6880-like"/>
</dbReference>
<dbReference type="EMBL" id="BAABHS010000038">
    <property type="protein sequence ID" value="GAA4989714.1"/>
    <property type="molecule type" value="Genomic_DNA"/>
</dbReference>
<feature type="transmembrane region" description="Helical" evidence="1">
    <location>
        <begin position="461"/>
        <end position="482"/>
    </location>
</feature>
<feature type="transmembrane region" description="Helical" evidence="1">
    <location>
        <begin position="47"/>
        <end position="65"/>
    </location>
</feature>
<evidence type="ECO:0008006" key="4">
    <source>
        <dbReference type="Google" id="ProtNLM"/>
    </source>
</evidence>
<organism evidence="2 3">
    <name type="scientific">Yinghuangia aomiensis</name>
    <dbReference type="NCBI Taxonomy" id="676205"/>
    <lineage>
        <taxon>Bacteria</taxon>
        <taxon>Bacillati</taxon>
        <taxon>Actinomycetota</taxon>
        <taxon>Actinomycetes</taxon>
        <taxon>Kitasatosporales</taxon>
        <taxon>Streptomycetaceae</taxon>
        <taxon>Yinghuangia</taxon>
    </lineage>
</organism>
<evidence type="ECO:0000313" key="2">
    <source>
        <dbReference type="EMBL" id="GAA4989714.1"/>
    </source>
</evidence>
<evidence type="ECO:0000313" key="3">
    <source>
        <dbReference type="Proteomes" id="UP001500466"/>
    </source>
</evidence>
<keyword evidence="1" id="KW-0812">Transmembrane</keyword>
<proteinExistence type="predicted"/>
<protein>
    <recommendedName>
        <fullName evidence="4">Integral membrane protein</fullName>
    </recommendedName>
</protein>